<sequence>ILHGADVNYGSKENSLKSLLLFDYLQRSFKLLSIKGSRIYHKIGCPRIIKSKKDKKVYSSEQKAKNDDKIPCKICIGNKNSQA</sequence>
<dbReference type="AlphaFoldDB" id="X1ITE4"/>
<comment type="caution">
    <text evidence="1">The sequence shown here is derived from an EMBL/GenBank/DDBJ whole genome shotgun (WGS) entry which is preliminary data.</text>
</comment>
<evidence type="ECO:0000313" key="1">
    <source>
        <dbReference type="EMBL" id="GAH72515.1"/>
    </source>
</evidence>
<gene>
    <name evidence="1" type="ORF">S03H2_43696</name>
</gene>
<reference evidence="1" key="1">
    <citation type="journal article" date="2014" name="Front. Microbiol.">
        <title>High frequency of phylogenetically diverse reductive dehalogenase-homologous genes in deep subseafloor sedimentary metagenomes.</title>
        <authorList>
            <person name="Kawai M."/>
            <person name="Futagami T."/>
            <person name="Toyoda A."/>
            <person name="Takaki Y."/>
            <person name="Nishi S."/>
            <person name="Hori S."/>
            <person name="Arai W."/>
            <person name="Tsubouchi T."/>
            <person name="Morono Y."/>
            <person name="Uchiyama I."/>
            <person name="Ito T."/>
            <person name="Fujiyama A."/>
            <person name="Inagaki F."/>
            <person name="Takami H."/>
        </authorList>
    </citation>
    <scope>NUCLEOTIDE SEQUENCE</scope>
    <source>
        <strain evidence="1">Expedition CK06-06</strain>
    </source>
</reference>
<proteinExistence type="predicted"/>
<organism evidence="1">
    <name type="scientific">marine sediment metagenome</name>
    <dbReference type="NCBI Taxonomy" id="412755"/>
    <lineage>
        <taxon>unclassified sequences</taxon>
        <taxon>metagenomes</taxon>
        <taxon>ecological metagenomes</taxon>
    </lineage>
</organism>
<feature type="non-terminal residue" evidence="1">
    <location>
        <position position="1"/>
    </location>
</feature>
<name>X1ITE4_9ZZZZ</name>
<dbReference type="EMBL" id="BARU01027286">
    <property type="protein sequence ID" value="GAH72515.1"/>
    <property type="molecule type" value="Genomic_DNA"/>
</dbReference>
<protein>
    <submittedName>
        <fullName evidence="1">Uncharacterized protein</fullName>
    </submittedName>
</protein>
<accession>X1ITE4</accession>